<dbReference type="GO" id="GO:0003677">
    <property type="term" value="F:DNA binding"/>
    <property type="evidence" value="ECO:0007669"/>
    <property type="project" value="InterPro"/>
</dbReference>
<evidence type="ECO:0000313" key="2">
    <source>
        <dbReference type="EMBL" id="GAH32391.1"/>
    </source>
</evidence>
<proteinExistence type="predicted"/>
<reference evidence="2" key="1">
    <citation type="journal article" date="2014" name="Front. Microbiol.">
        <title>High frequency of phylogenetically diverse reductive dehalogenase-homologous genes in deep subseafloor sedimentary metagenomes.</title>
        <authorList>
            <person name="Kawai M."/>
            <person name="Futagami T."/>
            <person name="Toyoda A."/>
            <person name="Takaki Y."/>
            <person name="Nishi S."/>
            <person name="Hori S."/>
            <person name="Arai W."/>
            <person name="Tsubouchi T."/>
            <person name="Morono Y."/>
            <person name="Uchiyama I."/>
            <person name="Ito T."/>
            <person name="Fujiyama A."/>
            <person name="Inagaki F."/>
            <person name="Takami H."/>
        </authorList>
    </citation>
    <scope>NUCLEOTIDE SEQUENCE</scope>
    <source>
        <strain evidence="2">Expedition CK06-06</strain>
    </source>
</reference>
<comment type="caution">
    <text evidence="2">The sequence shown here is derived from an EMBL/GenBank/DDBJ whole genome shotgun (WGS) entry which is preliminary data.</text>
</comment>
<dbReference type="GO" id="GO:0005524">
    <property type="term" value="F:ATP binding"/>
    <property type="evidence" value="ECO:0007669"/>
    <property type="project" value="InterPro"/>
</dbReference>
<feature type="non-terminal residue" evidence="2">
    <location>
        <position position="1"/>
    </location>
</feature>
<dbReference type="AlphaFoldDB" id="X1EGF6"/>
<feature type="domain" description="Helicase/UvrB N-terminal" evidence="1">
    <location>
        <begin position="54"/>
        <end position="127"/>
    </location>
</feature>
<dbReference type="InterPro" id="IPR027417">
    <property type="entry name" value="P-loop_NTPase"/>
</dbReference>
<dbReference type="InterPro" id="IPR006935">
    <property type="entry name" value="Helicase/UvrB_N"/>
</dbReference>
<dbReference type="Gene3D" id="3.40.50.300">
    <property type="entry name" value="P-loop containing nucleotide triphosphate hydrolases"/>
    <property type="match status" value="1"/>
</dbReference>
<dbReference type="SUPFAM" id="SSF52540">
    <property type="entry name" value="P-loop containing nucleoside triphosphate hydrolases"/>
    <property type="match status" value="1"/>
</dbReference>
<gene>
    <name evidence="2" type="ORF">S03H2_17526</name>
</gene>
<dbReference type="EMBL" id="BARU01009047">
    <property type="protein sequence ID" value="GAH32391.1"/>
    <property type="molecule type" value="Genomic_DNA"/>
</dbReference>
<dbReference type="GO" id="GO:0016787">
    <property type="term" value="F:hydrolase activity"/>
    <property type="evidence" value="ECO:0007669"/>
    <property type="project" value="InterPro"/>
</dbReference>
<evidence type="ECO:0000259" key="1">
    <source>
        <dbReference type="Pfam" id="PF04851"/>
    </source>
</evidence>
<accession>X1EGF6</accession>
<sequence length="138" mass="15511">PLKYLQNLIDVVTNTPKEAPSAKFLDIHILNNSWLPTILDEKRNISEFIQTQLSITDEIIIQGPPGTGKTYQMAKLISDLLGKNKSVIATSLTNRSLIELASKPFLESFRNDGKIFKMNLTKDEQDELPGLQNSKDIQ</sequence>
<dbReference type="Pfam" id="PF04851">
    <property type="entry name" value="ResIII"/>
    <property type="match status" value="1"/>
</dbReference>
<name>X1EGF6_9ZZZZ</name>
<protein>
    <recommendedName>
        <fullName evidence="1">Helicase/UvrB N-terminal domain-containing protein</fullName>
    </recommendedName>
</protein>
<organism evidence="2">
    <name type="scientific">marine sediment metagenome</name>
    <dbReference type="NCBI Taxonomy" id="412755"/>
    <lineage>
        <taxon>unclassified sequences</taxon>
        <taxon>metagenomes</taxon>
        <taxon>ecological metagenomes</taxon>
    </lineage>
</organism>